<dbReference type="AlphaFoldDB" id="A0A8X6GQD7"/>
<dbReference type="Gene3D" id="3.30.420.10">
    <property type="entry name" value="Ribonuclease H-like superfamily/Ribonuclease H"/>
    <property type="match status" value="1"/>
</dbReference>
<evidence type="ECO:0000313" key="2">
    <source>
        <dbReference type="Proteomes" id="UP000887116"/>
    </source>
</evidence>
<dbReference type="InterPro" id="IPR036397">
    <property type="entry name" value="RNaseH_sf"/>
</dbReference>
<proteinExistence type="predicted"/>
<evidence type="ECO:0000313" key="1">
    <source>
        <dbReference type="EMBL" id="GFR09241.1"/>
    </source>
</evidence>
<sequence>MLCVILTPRYRRARREWITVLVNRRRNEWCNIISSDESHFSVHPDNRRLFTSSERGTRNNTAFLHGSIRFGGGRMMVYAESPLMETPKSISFEMGLG</sequence>
<name>A0A8X6GQD7_TRICU</name>
<comment type="caution">
    <text evidence="1">The sequence shown here is derived from an EMBL/GenBank/DDBJ whole genome shotgun (WGS) entry which is preliminary data.</text>
</comment>
<protein>
    <submittedName>
        <fullName evidence="1">Transposable element Tcb2 transposase</fullName>
    </submittedName>
</protein>
<accession>A0A8X6GQD7</accession>
<dbReference type="Proteomes" id="UP000887116">
    <property type="component" value="Unassembled WGS sequence"/>
</dbReference>
<keyword evidence="2" id="KW-1185">Reference proteome</keyword>
<dbReference type="EMBL" id="BMAO01006512">
    <property type="protein sequence ID" value="GFR09241.1"/>
    <property type="molecule type" value="Genomic_DNA"/>
</dbReference>
<gene>
    <name evidence="1" type="primary">X975_01565</name>
    <name evidence="1" type="ORF">TNCT_426311</name>
</gene>
<reference evidence="1" key="1">
    <citation type="submission" date="2020-07" db="EMBL/GenBank/DDBJ databases">
        <title>Multicomponent nature underlies the extraordinary mechanical properties of spider dragline silk.</title>
        <authorList>
            <person name="Kono N."/>
            <person name="Nakamura H."/>
            <person name="Mori M."/>
            <person name="Yoshida Y."/>
            <person name="Ohtoshi R."/>
            <person name="Malay A.D."/>
            <person name="Moran D.A.P."/>
            <person name="Tomita M."/>
            <person name="Numata K."/>
            <person name="Arakawa K."/>
        </authorList>
    </citation>
    <scope>NUCLEOTIDE SEQUENCE</scope>
</reference>
<dbReference type="GO" id="GO:0003676">
    <property type="term" value="F:nucleic acid binding"/>
    <property type="evidence" value="ECO:0007669"/>
    <property type="project" value="InterPro"/>
</dbReference>
<organism evidence="1 2">
    <name type="scientific">Trichonephila clavata</name>
    <name type="common">Joro spider</name>
    <name type="synonym">Nephila clavata</name>
    <dbReference type="NCBI Taxonomy" id="2740835"/>
    <lineage>
        <taxon>Eukaryota</taxon>
        <taxon>Metazoa</taxon>
        <taxon>Ecdysozoa</taxon>
        <taxon>Arthropoda</taxon>
        <taxon>Chelicerata</taxon>
        <taxon>Arachnida</taxon>
        <taxon>Araneae</taxon>
        <taxon>Araneomorphae</taxon>
        <taxon>Entelegynae</taxon>
        <taxon>Araneoidea</taxon>
        <taxon>Nephilidae</taxon>
        <taxon>Trichonephila</taxon>
    </lineage>
</organism>